<keyword evidence="1" id="KW-1133">Transmembrane helix</keyword>
<evidence type="ECO:0000313" key="3">
    <source>
        <dbReference type="Proteomes" id="UP000009005"/>
    </source>
</evidence>
<keyword evidence="1" id="KW-0812">Transmembrane</keyword>
<proteinExistence type="predicted"/>
<sequence length="208" mass="23092">MFLKSVPFWIFTGFGVTGTVTPVSYVVGTSPFFKTIWQRSVSLTKPVFKCTGGGETGGQDNNTSYGFYLYVFDEEGSGADKKEKIWLKVVNEKTGKTLSKSKTKFTVESTTSQETSKSSSMLVIPTSNSGNLIKMIKCSDFLWTSTSGGSGIANTYIQTSKDEDLFTKQEDSFCKRRLGLKECEIILKSESQLKWNENKAPKVIYSAF</sequence>
<feature type="transmembrane region" description="Helical" evidence="1">
    <location>
        <begin position="6"/>
        <end position="27"/>
    </location>
</feature>
<protein>
    <submittedName>
        <fullName evidence="2">Uncharacterized protein</fullName>
    </submittedName>
</protein>
<dbReference type="STRING" id="1197325.WEN_02470"/>
<gene>
    <name evidence="2" type="ordered locus">WEN_02470</name>
</gene>
<dbReference type="HOGENOM" id="CLU_1420102_0_0_14"/>
<evidence type="ECO:0000313" key="2">
    <source>
        <dbReference type="EMBL" id="AFN65281.1"/>
    </source>
</evidence>
<dbReference type="EMBL" id="CP003703">
    <property type="protein sequence ID" value="AFN65281.1"/>
    <property type="molecule type" value="Genomic_DNA"/>
</dbReference>
<organism evidence="2 3">
    <name type="scientific">Mycoplasma wenyonii (strain Massachusetts)</name>
    <name type="common">Eperythrozoon wenyonii</name>
    <dbReference type="NCBI Taxonomy" id="1197325"/>
    <lineage>
        <taxon>Bacteria</taxon>
        <taxon>Bacillati</taxon>
        <taxon>Mycoplasmatota</taxon>
        <taxon>Mollicutes</taxon>
        <taxon>Mycoplasmataceae</taxon>
        <taxon>Mycoplasma</taxon>
    </lineage>
</organism>
<dbReference type="PATRIC" id="fig|1197325.3.peg.531"/>
<evidence type="ECO:0000256" key="1">
    <source>
        <dbReference type="SAM" id="Phobius"/>
    </source>
</evidence>
<keyword evidence="3" id="KW-1185">Reference proteome</keyword>
<name>I6YBC6_MYCWM</name>
<keyword evidence="1" id="KW-0472">Membrane</keyword>
<dbReference type="KEGG" id="mwe:WEN_02470"/>
<reference evidence="2 3" key="1">
    <citation type="journal article" date="2012" name="J. Bacteriol.">
        <title>Complete genome sequence of Mycoplasma wenyonii strain Massachusetts.</title>
        <authorList>
            <person name="Dos Santos A.P."/>
            <person name="Guimaraes A.M."/>
            <person name="do Nascimento N.C."/>
            <person name="Sanmiguel P.J."/>
            <person name="Messick J.B."/>
        </authorList>
    </citation>
    <scope>NUCLEOTIDE SEQUENCE [LARGE SCALE GENOMIC DNA]</scope>
    <source>
        <strain evidence="2 3">Massachusetts</strain>
    </source>
</reference>
<dbReference type="AlphaFoldDB" id="I6YBC6"/>
<accession>I6YBC6</accession>
<dbReference type="Proteomes" id="UP000009005">
    <property type="component" value="Chromosome"/>
</dbReference>